<keyword evidence="12" id="KW-1185">Reference proteome</keyword>
<evidence type="ECO:0000256" key="2">
    <source>
        <dbReference type="ARBA" id="ARBA00005683"/>
    </source>
</evidence>
<keyword evidence="6 9" id="KW-0879">Wnt signaling pathway</keyword>
<keyword evidence="3 9" id="KW-0217">Developmental protein</keyword>
<evidence type="ECO:0000256" key="4">
    <source>
        <dbReference type="ARBA" id="ARBA00022525"/>
    </source>
</evidence>
<dbReference type="InterPro" id="IPR018161">
    <property type="entry name" value="Wnt_CS"/>
</dbReference>
<evidence type="ECO:0000256" key="1">
    <source>
        <dbReference type="ARBA" id="ARBA00004498"/>
    </source>
</evidence>
<reference evidence="11" key="1">
    <citation type="submission" date="2020-11" db="EMBL/GenBank/DDBJ databases">
        <authorList>
            <person name="Tran Van P."/>
        </authorList>
    </citation>
    <scope>NUCLEOTIDE SEQUENCE</scope>
</reference>
<dbReference type="GO" id="GO:0060070">
    <property type="term" value="P:canonical Wnt signaling pathway"/>
    <property type="evidence" value="ECO:0007669"/>
    <property type="project" value="TreeGrafter"/>
</dbReference>
<dbReference type="GO" id="GO:0005125">
    <property type="term" value="F:cytokine activity"/>
    <property type="evidence" value="ECO:0007669"/>
    <property type="project" value="TreeGrafter"/>
</dbReference>
<organism evidence="11">
    <name type="scientific">Darwinula stevensoni</name>
    <dbReference type="NCBI Taxonomy" id="69355"/>
    <lineage>
        <taxon>Eukaryota</taxon>
        <taxon>Metazoa</taxon>
        <taxon>Ecdysozoa</taxon>
        <taxon>Arthropoda</taxon>
        <taxon>Crustacea</taxon>
        <taxon>Oligostraca</taxon>
        <taxon>Ostracoda</taxon>
        <taxon>Podocopa</taxon>
        <taxon>Podocopida</taxon>
        <taxon>Darwinulocopina</taxon>
        <taxon>Darwinuloidea</taxon>
        <taxon>Darwinulidae</taxon>
        <taxon>Darwinula</taxon>
    </lineage>
</organism>
<dbReference type="AlphaFoldDB" id="A0A7R8XA80"/>
<dbReference type="PANTHER" id="PTHR12027:SF70">
    <property type="entry name" value="PROTEIN WNT-16"/>
    <property type="match status" value="1"/>
</dbReference>
<dbReference type="GO" id="GO:0005615">
    <property type="term" value="C:extracellular space"/>
    <property type="evidence" value="ECO:0007669"/>
    <property type="project" value="TreeGrafter"/>
</dbReference>
<comment type="similarity">
    <text evidence="2 9">Belongs to the Wnt family.</text>
</comment>
<keyword evidence="8" id="KW-0449">Lipoprotein</keyword>
<dbReference type="PANTHER" id="PTHR12027">
    <property type="entry name" value="WNT RELATED"/>
    <property type="match status" value="1"/>
</dbReference>
<dbReference type="Pfam" id="PF00110">
    <property type="entry name" value="wnt"/>
    <property type="match status" value="1"/>
</dbReference>
<evidence type="ECO:0000256" key="8">
    <source>
        <dbReference type="ARBA" id="ARBA00023288"/>
    </source>
</evidence>
<comment type="function">
    <text evidence="9">Ligand for members of the frizzled family of seven transmembrane receptors.</text>
</comment>
<evidence type="ECO:0000256" key="3">
    <source>
        <dbReference type="ARBA" id="ARBA00022473"/>
    </source>
</evidence>
<dbReference type="EMBL" id="CAJPEV010000991">
    <property type="protein sequence ID" value="CAG0889965.1"/>
    <property type="molecule type" value="Genomic_DNA"/>
</dbReference>
<dbReference type="OrthoDB" id="5945655at2759"/>
<sequence length="322" mass="36135">MNMSGNRPIDRFSNPVRAIMNLDWCWILWMITAYFASVEASLGNWMYLGVSGVAPMMMNDAPAGNDLSSNSICSSIPGLVPDQVKLCESHPWAIESVSEGARRGIRECQEQFRYERWNCSTRRDHFDIFGYIMKRGSKETAFIYAVTSAGVVHAITEACSSGNLTDCSCDSSRRGHSTPQGWKWGGCSDDIEYGVELAESFVDASEKERLEKKRKKKGYTSPRAVMNLHNNDAGREAVTSLMKMRCRCHGVSGSCELKTCWRALPPFADVGKYLKKKYESAIQVLMFPLPLENSKIVVEPEASLSYIYIYIYIYENAAKGNP</sequence>
<feature type="transmembrane region" description="Helical" evidence="10">
    <location>
        <begin position="26"/>
        <end position="48"/>
    </location>
</feature>
<keyword evidence="10" id="KW-1133">Transmembrane helix</keyword>
<keyword evidence="7" id="KW-1015">Disulfide bond</keyword>
<evidence type="ECO:0000313" key="12">
    <source>
        <dbReference type="Proteomes" id="UP000677054"/>
    </source>
</evidence>
<name>A0A7R8XA80_9CRUS</name>
<dbReference type="SMART" id="SM00097">
    <property type="entry name" value="WNT1"/>
    <property type="match status" value="1"/>
</dbReference>
<dbReference type="Proteomes" id="UP000677054">
    <property type="component" value="Unassembled WGS sequence"/>
</dbReference>
<dbReference type="PROSITE" id="PS00246">
    <property type="entry name" value="WNT1"/>
    <property type="match status" value="1"/>
</dbReference>
<dbReference type="GO" id="GO:0030182">
    <property type="term" value="P:neuron differentiation"/>
    <property type="evidence" value="ECO:0007669"/>
    <property type="project" value="TreeGrafter"/>
</dbReference>
<evidence type="ECO:0000256" key="6">
    <source>
        <dbReference type="ARBA" id="ARBA00022687"/>
    </source>
</evidence>
<dbReference type="GO" id="GO:0005109">
    <property type="term" value="F:frizzled binding"/>
    <property type="evidence" value="ECO:0007669"/>
    <property type="project" value="TreeGrafter"/>
</dbReference>
<dbReference type="InterPro" id="IPR005817">
    <property type="entry name" value="Wnt"/>
</dbReference>
<evidence type="ECO:0000256" key="5">
    <source>
        <dbReference type="ARBA" id="ARBA00022530"/>
    </source>
</evidence>
<protein>
    <recommendedName>
        <fullName evidence="9">Protein Wnt</fullName>
    </recommendedName>
</protein>
<accession>A0A7R8XA80</accession>
<proteinExistence type="inferred from homology"/>
<keyword evidence="4" id="KW-0964">Secreted</keyword>
<evidence type="ECO:0000256" key="10">
    <source>
        <dbReference type="SAM" id="Phobius"/>
    </source>
</evidence>
<keyword evidence="10" id="KW-0472">Membrane</keyword>
<gene>
    <name evidence="11" type="ORF">DSTB1V02_LOCUS5784</name>
</gene>
<keyword evidence="10" id="KW-0812">Transmembrane</keyword>
<dbReference type="PRINTS" id="PR01349">
    <property type="entry name" value="WNTPROTEIN"/>
</dbReference>
<dbReference type="GO" id="GO:0045165">
    <property type="term" value="P:cell fate commitment"/>
    <property type="evidence" value="ECO:0007669"/>
    <property type="project" value="TreeGrafter"/>
</dbReference>
<evidence type="ECO:0000256" key="9">
    <source>
        <dbReference type="RuleBase" id="RU003500"/>
    </source>
</evidence>
<evidence type="ECO:0000313" key="11">
    <source>
        <dbReference type="EMBL" id="CAD7245918.1"/>
    </source>
</evidence>
<dbReference type="EMBL" id="LR900508">
    <property type="protein sequence ID" value="CAD7245918.1"/>
    <property type="molecule type" value="Genomic_DNA"/>
</dbReference>
<keyword evidence="5" id="KW-0272">Extracellular matrix</keyword>
<comment type="subcellular location">
    <subcellularLocation>
        <location evidence="1 9">Secreted</location>
        <location evidence="1 9">Extracellular space</location>
        <location evidence="1 9">Extracellular matrix</location>
    </subcellularLocation>
</comment>
<evidence type="ECO:0000256" key="7">
    <source>
        <dbReference type="ARBA" id="ARBA00023157"/>
    </source>
</evidence>